<dbReference type="InterPro" id="IPR002123">
    <property type="entry name" value="Plipid/glycerol_acylTrfase"/>
</dbReference>
<dbReference type="EC" id="2.3.1.51" evidence="6"/>
<feature type="transmembrane region" description="Helical" evidence="4">
    <location>
        <begin position="7"/>
        <end position="30"/>
    </location>
</feature>
<dbReference type="EMBL" id="CADCWD010000079">
    <property type="protein sequence ID" value="CAA9543957.1"/>
    <property type="molecule type" value="Genomic_DNA"/>
</dbReference>
<dbReference type="PANTHER" id="PTHR10434">
    <property type="entry name" value="1-ACYL-SN-GLYCEROL-3-PHOSPHATE ACYLTRANSFERASE"/>
    <property type="match status" value="1"/>
</dbReference>
<organism evidence="6">
    <name type="scientific">uncultured Sphingosinicella sp</name>
    <dbReference type="NCBI Taxonomy" id="478748"/>
    <lineage>
        <taxon>Bacteria</taxon>
        <taxon>Pseudomonadati</taxon>
        <taxon>Pseudomonadota</taxon>
        <taxon>Alphaproteobacteria</taxon>
        <taxon>Sphingomonadales</taxon>
        <taxon>Sphingosinicellaceae</taxon>
        <taxon>Sphingosinicella</taxon>
        <taxon>environmental samples</taxon>
    </lineage>
</organism>
<evidence type="ECO:0000313" key="6">
    <source>
        <dbReference type="EMBL" id="CAA9543957.1"/>
    </source>
</evidence>
<keyword evidence="2 6" id="KW-0808">Transferase</keyword>
<dbReference type="GO" id="GO:0003841">
    <property type="term" value="F:1-acylglycerol-3-phosphate O-acyltransferase activity"/>
    <property type="evidence" value="ECO:0007669"/>
    <property type="project" value="UniProtKB-EC"/>
</dbReference>
<keyword evidence="3 6" id="KW-0012">Acyltransferase</keyword>
<name>A0A6J4U9G7_9SPHN</name>
<evidence type="ECO:0000256" key="2">
    <source>
        <dbReference type="ARBA" id="ARBA00022679"/>
    </source>
</evidence>
<dbReference type="AlphaFoldDB" id="A0A6J4U9G7"/>
<sequence length="228" mass="24669">MNALRSALFAVFFYPGTVVAVLAGMIASALHQEALVDATHRWARYHRWCARVLLGVKSQVEGRLPTGAVLVAAKHQSMFETIDFLLLLDRPAVVLKRELADMPGWGRIAREYGVIPVDREGGAAALRRMLKAAQAAVAAGRPILIFPEGTRVPVGERPELQPGFAGLYKSLGIPVVPVALDSGRLWPRHSFAKKPGVVTIQVGDAIPPGLPRKEMEARVHAAINALEP</sequence>
<dbReference type="SMART" id="SM00563">
    <property type="entry name" value="PlsC"/>
    <property type="match status" value="1"/>
</dbReference>
<feature type="domain" description="Phospholipid/glycerol acyltransferase" evidence="5">
    <location>
        <begin position="69"/>
        <end position="183"/>
    </location>
</feature>
<accession>A0A6J4U9G7</accession>
<evidence type="ECO:0000256" key="3">
    <source>
        <dbReference type="ARBA" id="ARBA00023315"/>
    </source>
</evidence>
<keyword evidence="4" id="KW-0472">Membrane</keyword>
<dbReference type="PANTHER" id="PTHR10434:SF40">
    <property type="entry name" value="1-ACYL-SN-GLYCEROL-3-PHOSPHATE ACYLTRANSFERASE"/>
    <property type="match status" value="1"/>
</dbReference>
<dbReference type="Pfam" id="PF01553">
    <property type="entry name" value="Acyltransferase"/>
    <property type="match status" value="1"/>
</dbReference>
<reference evidence="6" key="1">
    <citation type="submission" date="2020-02" db="EMBL/GenBank/DDBJ databases">
        <authorList>
            <person name="Meier V. D."/>
        </authorList>
    </citation>
    <scope>NUCLEOTIDE SEQUENCE</scope>
    <source>
        <strain evidence="6">AVDCRST_MAG23</strain>
    </source>
</reference>
<proteinExistence type="predicted"/>
<dbReference type="CDD" id="cd07989">
    <property type="entry name" value="LPLAT_AGPAT-like"/>
    <property type="match status" value="1"/>
</dbReference>
<gene>
    <name evidence="6" type="ORF">AVDCRST_MAG23-2354</name>
</gene>
<protein>
    <submittedName>
        <fullName evidence="6">Acyl-CoA:1-acyl-sn-glycerol-3-phosphate acyltransferase</fullName>
        <ecNumber evidence="6">2.3.1.51</ecNumber>
    </submittedName>
</protein>
<evidence type="ECO:0000256" key="1">
    <source>
        <dbReference type="ARBA" id="ARBA00005189"/>
    </source>
</evidence>
<evidence type="ECO:0000259" key="5">
    <source>
        <dbReference type="SMART" id="SM00563"/>
    </source>
</evidence>
<evidence type="ECO:0000256" key="4">
    <source>
        <dbReference type="SAM" id="Phobius"/>
    </source>
</evidence>
<dbReference type="SUPFAM" id="SSF69593">
    <property type="entry name" value="Glycerol-3-phosphate (1)-acyltransferase"/>
    <property type="match status" value="1"/>
</dbReference>
<comment type="pathway">
    <text evidence="1">Lipid metabolism.</text>
</comment>
<keyword evidence="4" id="KW-1133">Transmembrane helix</keyword>
<dbReference type="GO" id="GO:0006654">
    <property type="term" value="P:phosphatidic acid biosynthetic process"/>
    <property type="evidence" value="ECO:0007669"/>
    <property type="project" value="TreeGrafter"/>
</dbReference>
<keyword evidence="4" id="KW-0812">Transmembrane</keyword>